<protein>
    <submittedName>
        <fullName evidence="8">ArfGap-domain-containing protein</fullName>
    </submittedName>
</protein>
<dbReference type="PANTHER" id="PTHR46395">
    <property type="entry name" value="ADP-RIBOSYLATION FACTOR GTPASE-ACTIVATING PROTEIN 1"/>
    <property type="match status" value="1"/>
</dbReference>
<evidence type="ECO:0000259" key="7">
    <source>
        <dbReference type="PROSITE" id="PS50115"/>
    </source>
</evidence>
<dbReference type="GO" id="GO:0008270">
    <property type="term" value="F:zinc ion binding"/>
    <property type="evidence" value="ECO:0007669"/>
    <property type="project" value="UniProtKB-KW"/>
</dbReference>
<keyword evidence="2" id="KW-0479">Metal-binding</keyword>
<dbReference type="SMART" id="SM00105">
    <property type="entry name" value="ArfGap"/>
    <property type="match status" value="1"/>
</dbReference>
<feature type="compositionally biased region" description="Polar residues" evidence="6">
    <location>
        <begin position="136"/>
        <end position="149"/>
    </location>
</feature>
<feature type="region of interest" description="Disordered" evidence="6">
    <location>
        <begin position="132"/>
        <end position="158"/>
    </location>
</feature>
<dbReference type="Pfam" id="PF01412">
    <property type="entry name" value="ArfGap"/>
    <property type="match status" value="1"/>
</dbReference>
<accession>A0AB38MRA0</accession>
<dbReference type="AlphaFoldDB" id="A0AB38MRA0"/>
<evidence type="ECO:0000313" key="8">
    <source>
        <dbReference type="EMBL" id="TIC60786.1"/>
    </source>
</evidence>
<evidence type="ECO:0000256" key="5">
    <source>
        <dbReference type="PROSITE-ProRule" id="PRU00288"/>
    </source>
</evidence>
<evidence type="ECO:0000256" key="6">
    <source>
        <dbReference type="SAM" id="MobiDB-lite"/>
    </source>
</evidence>
<dbReference type="GO" id="GO:0032012">
    <property type="term" value="P:regulation of ARF protein signal transduction"/>
    <property type="evidence" value="ECO:0007669"/>
    <property type="project" value="TreeGrafter"/>
</dbReference>
<keyword evidence="3 5" id="KW-0863">Zinc-finger</keyword>
<dbReference type="CDD" id="cd08830">
    <property type="entry name" value="ArfGap_ArfGap1"/>
    <property type="match status" value="1"/>
</dbReference>
<evidence type="ECO:0000313" key="9">
    <source>
        <dbReference type="Proteomes" id="UP000309601"/>
    </source>
</evidence>
<evidence type="ECO:0000256" key="4">
    <source>
        <dbReference type="ARBA" id="ARBA00022833"/>
    </source>
</evidence>
<evidence type="ECO:0000256" key="2">
    <source>
        <dbReference type="ARBA" id="ARBA00022723"/>
    </source>
</evidence>
<dbReference type="GO" id="GO:0030100">
    <property type="term" value="P:regulation of endocytosis"/>
    <property type="evidence" value="ECO:0007669"/>
    <property type="project" value="TreeGrafter"/>
</dbReference>
<comment type="caution">
    <text evidence="8">The sequence shown here is derived from an EMBL/GenBank/DDBJ whole genome shotgun (WGS) entry which is preliminary data.</text>
</comment>
<sequence>MSSSNATERLKEVLKREENKKCVDCNAPQPQWASLNNCVFCCLECSGKHRGLGVHISFVRSTNMDAWKDEQIGRMEVSLGFFLFGNGKFREVIEKSSTLSQSTPIEEKYTSEEVEKYREEINAIAAEKGLWLPAQSPATTRTNSDNSTQTRRRRKDEVAAATGGAAIAAGATAEVISNVDLPSTAKNEEYFEKLGRANETRSEELPPSQGGKYTGFGNAPAPKSALSSDNVPTVDELRENPMEAVTKGWGLFSSAIGGAASAFRSTVDDKLSDPNIERDLQGYKDNLSSYWNKATEYGNAANEWTKKELEKQFGNQASGSANKY</sequence>
<keyword evidence="1" id="KW-0343">GTPase activation</keyword>
<dbReference type="GO" id="GO:0000139">
    <property type="term" value="C:Golgi membrane"/>
    <property type="evidence" value="ECO:0007669"/>
    <property type="project" value="TreeGrafter"/>
</dbReference>
<dbReference type="Proteomes" id="UP000309601">
    <property type="component" value="Unassembled WGS sequence"/>
</dbReference>
<dbReference type="PRINTS" id="PR00405">
    <property type="entry name" value="REVINTRACTNG"/>
</dbReference>
<dbReference type="InterPro" id="IPR037278">
    <property type="entry name" value="ARFGAP/RecO"/>
</dbReference>
<dbReference type="EMBL" id="SPRW01000074">
    <property type="protein sequence ID" value="TIC60786.1"/>
    <property type="molecule type" value="Genomic_DNA"/>
</dbReference>
<dbReference type="GO" id="GO:0005096">
    <property type="term" value="F:GTPase activator activity"/>
    <property type="evidence" value="ECO:0007669"/>
    <property type="project" value="UniProtKB-KW"/>
</dbReference>
<organism evidence="8 9">
    <name type="scientific">Wallemia mellicola</name>
    <dbReference type="NCBI Taxonomy" id="1708541"/>
    <lineage>
        <taxon>Eukaryota</taxon>
        <taxon>Fungi</taxon>
        <taxon>Dikarya</taxon>
        <taxon>Basidiomycota</taxon>
        <taxon>Wallemiomycotina</taxon>
        <taxon>Wallemiomycetes</taxon>
        <taxon>Wallemiales</taxon>
        <taxon>Wallemiaceae</taxon>
        <taxon>Wallemia</taxon>
    </lineage>
</organism>
<gene>
    <name evidence="8" type="ORF">E3Q02_04158</name>
</gene>
<dbReference type="InterPro" id="IPR001164">
    <property type="entry name" value="ArfGAP_dom"/>
</dbReference>
<keyword evidence="4" id="KW-0862">Zinc</keyword>
<evidence type="ECO:0000256" key="3">
    <source>
        <dbReference type="ARBA" id="ARBA00022771"/>
    </source>
</evidence>
<dbReference type="Gene3D" id="1.10.220.150">
    <property type="entry name" value="Arf GTPase activating protein"/>
    <property type="match status" value="1"/>
</dbReference>
<proteinExistence type="predicted"/>
<evidence type="ECO:0000256" key="1">
    <source>
        <dbReference type="ARBA" id="ARBA00022468"/>
    </source>
</evidence>
<reference evidence="8 9" key="1">
    <citation type="submission" date="2019-03" db="EMBL/GenBank/DDBJ databases">
        <title>Sequencing 25 genomes of Wallemia mellicola.</title>
        <authorList>
            <person name="Gostincar C."/>
        </authorList>
    </citation>
    <scope>NUCLEOTIDE SEQUENCE [LARGE SCALE GENOMIC DNA]</scope>
    <source>
        <strain evidence="8 9">EXF-1274</strain>
    </source>
</reference>
<dbReference type="PROSITE" id="PS50115">
    <property type="entry name" value="ARFGAP"/>
    <property type="match status" value="1"/>
</dbReference>
<name>A0AB38MRA0_9BASI</name>
<feature type="region of interest" description="Disordered" evidence="6">
    <location>
        <begin position="196"/>
        <end position="231"/>
    </location>
</feature>
<dbReference type="SUPFAM" id="SSF57863">
    <property type="entry name" value="ArfGap/RecO-like zinc finger"/>
    <property type="match status" value="1"/>
</dbReference>
<dbReference type="PANTHER" id="PTHR46395:SF1">
    <property type="entry name" value="ADP-RIBOSYLATION FACTOR GTPASE-ACTIVATING PROTEIN 1"/>
    <property type="match status" value="1"/>
</dbReference>
<feature type="domain" description="Arf-GAP" evidence="7">
    <location>
        <begin position="7"/>
        <end position="120"/>
    </location>
</feature>
<dbReference type="InterPro" id="IPR038508">
    <property type="entry name" value="ArfGAP_dom_sf"/>
</dbReference>